<dbReference type="InterPro" id="IPR007373">
    <property type="entry name" value="Thiamin_PyroPKinase_B1-bd"/>
</dbReference>
<accession>A0ABS3J400</accession>
<feature type="domain" description="Thiamin pyrophosphokinase thiamin-binding" evidence="6">
    <location>
        <begin position="124"/>
        <end position="203"/>
    </location>
</feature>
<dbReference type="Gene3D" id="3.40.50.10240">
    <property type="entry name" value="Thiamin pyrophosphokinase, catalytic domain"/>
    <property type="match status" value="1"/>
</dbReference>
<dbReference type="Pfam" id="PF04263">
    <property type="entry name" value="TPK_catalytic"/>
    <property type="match status" value="1"/>
</dbReference>
<dbReference type="EMBL" id="JAFMPY010000010">
    <property type="protein sequence ID" value="MBO0904392.1"/>
    <property type="molecule type" value="Genomic_DNA"/>
</dbReference>
<dbReference type="PANTHER" id="PTHR41299">
    <property type="entry name" value="THIAMINE PYROPHOSPHOKINASE"/>
    <property type="match status" value="1"/>
</dbReference>
<dbReference type="RefSeq" id="WP_207351021.1">
    <property type="nucleotide sequence ID" value="NZ_JAFMPY010000010.1"/>
</dbReference>
<keyword evidence="8" id="KW-1185">Reference proteome</keyword>
<dbReference type="PANTHER" id="PTHR41299:SF1">
    <property type="entry name" value="THIAMINE PYROPHOSPHOKINASE"/>
    <property type="match status" value="1"/>
</dbReference>
<dbReference type="SMART" id="SM00983">
    <property type="entry name" value="TPK_B1_binding"/>
    <property type="match status" value="1"/>
</dbReference>
<dbReference type="GO" id="GO:0004788">
    <property type="term" value="F:thiamine diphosphokinase activity"/>
    <property type="evidence" value="ECO:0007669"/>
    <property type="project" value="UniProtKB-EC"/>
</dbReference>
<name>A0ABS3J400_9HYPH</name>
<sequence length="213" mass="22608">MSHFVILLAGRMLPTPRLRAALSGARAIAADDGMRHAGPLGLSPELWVGDFDSTPQEPPIALAGVRRETFSRDKDKTDGELAIEAAIGLGADRVTLVGALGGPRSDHAFAHLVLALRYAREGLGVSLLDGVESAYPLDRAPRRFDLLPGTQFSILKFSNVEGLTIEGAKWPLEAVDLPFTSILTQSNEAAGPIIVSLRAGEAILIAQDDPAVR</sequence>
<evidence type="ECO:0000256" key="4">
    <source>
        <dbReference type="ARBA" id="ARBA00022840"/>
    </source>
</evidence>
<dbReference type="NCBIfam" id="TIGR01378">
    <property type="entry name" value="thi_PPkinase"/>
    <property type="match status" value="1"/>
</dbReference>
<dbReference type="SUPFAM" id="SSF63999">
    <property type="entry name" value="Thiamin pyrophosphokinase, catalytic domain"/>
    <property type="match status" value="1"/>
</dbReference>
<gene>
    <name evidence="7" type="ORF">J1C47_12140</name>
</gene>
<dbReference type="InterPro" id="IPR006282">
    <property type="entry name" value="Thi_PPkinase"/>
</dbReference>
<evidence type="ECO:0000313" key="7">
    <source>
        <dbReference type="EMBL" id="MBO0904392.1"/>
    </source>
</evidence>
<evidence type="ECO:0000313" key="8">
    <source>
        <dbReference type="Proteomes" id="UP000664288"/>
    </source>
</evidence>
<protein>
    <recommendedName>
        <fullName evidence="5">Thiamine diphosphokinase</fullName>
        <ecNumber evidence="5">2.7.6.2</ecNumber>
    </recommendedName>
</protein>
<dbReference type="InterPro" id="IPR007371">
    <property type="entry name" value="TPK_catalytic"/>
</dbReference>
<evidence type="ECO:0000259" key="6">
    <source>
        <dbReference type="SMART" id="SM00983"/>
    </source>
</evidence>
<dbReference type="InterPro" id="IPR036759">
    <property type="entry name" value="TPK_catalytic_sf"/>
</dbReference>
<keyword evidence="2" id="KW-0547">Nucleotide-binding</keyword>
<dbReference type="Proteomes" id="UP000664288">
    <property type="component" value="Unassembled WGS sequence"/>
</dbReference>
<dbReference type="InterPro" id="IPR053149">
    <property type="entry name" value="TPK"/>
</dbReference>
<dbReference type="Pfam" id="PF04265">
    <property type="entry name" value="TPK_B1_binding"/>
    <property type="match status" value="1"/>
</dbReference>
<dbReference type="CDD" id="cd07995">
    <property type="entry name" value="TPK"/>
    <property type="match status" value="1"/>
</dbReference>
<evidence type="ECO:0000256" key="2">
    <source>
        <dbReference type="ARBA" id="ARBA00022741"/>
    </source>
</evidence>
<keyword evidence="3" id="KW-0418">Kinase</keyword>
<dbReference type="EC" id="2.7.6.2" evidence="5"/>
<keyword evidence="4" id="KW-0067">ATP-binding</keyword>
<evidence type="ECO:0000256" key="3">
    <source>
        <dbReference type="ARBA" id="ARBA00022777"/>
    </source>
</evidence>
<evidence type="ECO:0000256" key="1">
    <source>
        <dbReference type="ARBA" id="ARBA00022679"/>
    </source>
</evidence>
<keyword evidence="1 7" id="KW-0808">Transferase</keyword>
<reference evidence="7 8" key="1">
    <citation type="submission" date="2021-03" db="EMBL/GenBank/DDBJ databases">
        <title>Whole genome sequence of Jiella sp. MQZ13P-4.</title>
        <authorList>
            <person name="Tuo L."/>
        </authorList>
    </citation>
    <scope>NUCLEOTIDE SEQUENCE [LARGE SCALE GENOMIC DNA]</scope>
    <source>
        <strain evidence="7 8">MQZ13P-4</strain>
    </source>
</reference>
<organism evidence="7 8">
    <name type="scientific">Jiella sonneratiae</name>
    <dbReference type="NCBI Taxonomy" id="2816856"/>
    <lineage>
        <taxon>Bacteria</taxon>
        <taxon>Pseudomonadati</taxon>
        <taxon>Pseudomonadota</taxon>
        <taxon>Alphaproteobacteria</taxon>
        <taxon>Hyphomicrobiales</taxon>
        <taxon>Aurantimonadaceae</taxon>
        <taxon>Jiella</taxon>
    </lineage>
</organism>
<comment type="caution">
    <text evidence="7">The sequence shown here is derived from an EMBL/GenBank/DDBJ whole genome shotgun (WGS) entry which is preliminary data.</text>
</comment>
<proteinExistence type="predicted"/>
<evidence type="ECO:0000256" key="5">
    <source>
        <dbReference type="NCBIfam" id="TIGR01378"/>
    </source>
</evidence>